<reference evidence="2 3" key="1">
    <citation type="submission" date="2023-12" db="EMBL/GenBank/DDBJ databases">
        <title>Blastococcus brunescens sp. nov., an actonobacterium isolated from sandstone collected in sahara desert.</title>
        <authorList>
            <person name="Gtari M."/>
            <person name="Ghodhbane F."/>
        </authorList>
    </citation>
    <scope>NUCLEOTIDE SEQUENCE [LARGE SCALE GENOMIC DNA]</scope>
    <source>
        <strain evidence="2 3">BMG 8361</strain>
    </source>
</reference>
<feature type="compositionally biased region" description="Basic residues" evidence="1">
    <location>
        <begin position="141"/>
        <end position="150"/>
    </location>
</feature>
<protein>
    <submittedName>
        <fullName evidence="2">Uncharacterized protein</fullName>
    </submittedName>
</protein>
<feature type="region of interest" description="Disordered" evidence="1">
    <location>
        <begin position="107"/>
        <end position="150"/>
    </location>
</feature>
<dbReference type="Proteomes" id="UP001324287">
    <property type="component" value="Chromosome"/>
</dbReference>
<evidence type="ECO:0000313" key="3">
    <source>
        <dbReference type="Proteomes" id="UP001324287"/>
    </source>
</evidence>
<organism evidence="2 3">
    <name type="scientific">Blastococcus brunescens</name>
    <dbReference type="NCBI Taxonomy" id="1564165"/>
    <lineage>
        <taxon>Bacteria</taxon>
        <taxon>Bacillati</taxon>
        <taxon>Actinomycetota</taxon>
        <taxon>Actinomycetes</taxon>
        <taxon>Geodermatophilales</taxon>
        <taxon>Geodermatophilaceae</taxon>
        <taxon>Blastococcus</taxon>
    </lineage>
</organism>
<proteinExistence type="predicted"/>
<evidence type="ECO:0000313" key="2">
    <source>
        <dbReference type="EMBL" id="WRL66707.1"/>
    </source>
</evidence>
<dbReference type="EMBL" id="CP141261">
    <property type="protein sequence ID" value="WRL66707.1"/>
    <property type="molecule type" value="Genomic_DNA"/>
</dbReference>
<dbReference type="InterPro" id="IPR053191">
    <property type="entry name" value="DcsG_Biosynth_Enzyme"/>
</dbReference>
<accession>A0ABZ1B8K7</accession>
<dbReference type="RefSeq" id="WP_324278019.1">
    <property type="nucleotide sequence ID" value="NZ_CP141261.1"/>
</dbReference>
<name>A0ABZ1B8K7_9ACTN</name>
<gene>
    <name evidence="2" type="ORF">U6N30_15740</name>
</gene>
<dbReference type="PANTHER" id="PTHR39217:SF1">
    <property type="entry name" value="GLUTATHIONE SYNTHETASE"/>
    <property type="match status" value="1"/>
</dbReference>
<evidence type="ECO:0000256" key="1">
    <source>
        <dbReference type="SAM" id="MobiDB-lite"/>
    </source>
</evidence>
<dbReference type="PANTHER" id="PTHR39217">
    <property type="match status" value="1"/>
</dbReference>
<sequence>MTERVALATSERGLRVDPDLPLAASAFRDAGSPVARLRWDDDAVDWSRFELVVVRSCWDYAWRLEEFLAWAGSVPQLRNAVELLRWNSDKVYLRDLERAGLPVVPTVWDPWDPGGLPEAGSGWSSRRCPPARGTPPAGPTRPRRSPTRRS</sequence>
<keyword evidence="3" id="KW-1185">Reference proteome</keyword>